<dbReference type="Proteomes" id="UP000193964">
    <property type="component" value="Unassembled WGS sequence"/>
</dbReference>
<dbReference type="PANTHER" id="PTHR30043">
    <property type="entry name" value="PHOSPHONATES TRANSPORT SYSTEM PERMEASE PROTEIN"/>
    <property type="match status" value="1"/>
</dbReference>
<reference evidence="9 11" key="1">
    <citation type="submission" date="2015-07" db="EMBL/GenBank/DDBJ databases">
        <title>A draft genome sequence of Mycobacterium wolinskyi.</title>
        <authorList>
            <person name="de Man T.J."/>
            <person name="Perry K.A."/>
            <person name="Coulliette A.D."/>
            <person name="Jensen B."/>
            <person name="Toney N.C."/>
            <person name="Limbago B.M."/>
            <person name="Noble-Wang J."/>
        </authorList>
    </citation>
    <scope>NUCLEOTIDE SEQUENCE [LARGE SCALE GENOMIC DNA]</scope>
    <source>
        <strain evidence="9 11">CDC_01</strain>
    </source>
</reference>
<comment type="subcellular location">
    <subcellularLocation>
        <location evidence="1 7">Cell membrane</location>
        <topology evidence="1 7">Multi-pass membrane protein</topology>
    </subcellularLocation>
</comment>
<dbReference type="RefSeq" id="WP_067852673.1">
    <property type="nucleotide sequence ID" value="NZ_JACKUA010000039.1"/>
</dbReference>
<feature type="transmembrane region" description="Helical" evidence="7">
    <location>
        <begin position="132"/>
        <end position="155"/>
    </location>
</feature>
<accession>A0A132PI24</accession>
<dbReference type="OrthoDB" id="9808005at2"/>
<feature type="transmembrane region" description="Helical" evidence="7">
    <location>
        <begin position="218"/>
        <end position="239"/>
    </location>
</feature>
<evidence type="ECO:0000256" key="7">
    <source>
        <dbReference type="RuleBase" id="RU363032"/>
    </source>
</evidence>
<dbReference type="NCBIfam" id="TIGR01097">
    <property type="entry name" value="PhnE"/>
    <property type="match status" value="1"/>
</dbReference>
<evidence type="ECO:0000256" key="2">
    <source>
        <dbReference type="ARBA" id="ARBA00022448"/>
    </source>
</evidence>
<reference evidence="10 12" key="2">
    <citation type="submission" date="2016-01" db="EMBL/GenBank/DDBJ databases">
        <title>The new phylogeny of the genus Mycobacterium.</title>
        <authorList>
            <person name="Tarcisio F."/>
            <person name="Conor M."/>
            <person name="Antonella G."/>
            <person name="Elisabetta G."/>
            <person name="Giulia F.S."/>
            <person name="Sara T."/>
            <person name="Anna F."/>
            <person name="Clotilde B."/>
            <person name="Roberto B."/>
            <person name="Veronica D.S."/>
            <person name="Fabio R."/>
            <person name="Monica P."/>
            <person name="Olivier J."/>
            <person name="Enrico T."/>
            <person name="Nicola S."/>
        </authorList>
    </citation>
    <scope>NUCLEOTIDE SEQUENCE [LARGE SCALE GENOMIC DNA]</scope>
    <source>
        <strain evidence="10 12">ATCC 700010</strain>
    </source>
</reference>
<evidence type="ECO:0000256" key="5">
    <source>
        <dbReference type="ARBA" id="ARBA00022989"/>
    </source>
</evidence>
<gene>
    <name evidence="9" type="ORF">AFM11_22280</name>
    <name evidence="10" type="ORF">AWC31_08930</name>
</gene>
<dbReference type="Gene3D" id="1.10.3720.10">
    <property type="entry name" value="MetI-like"/>
    <property type="match status" value="1"/>
</dbReference>
<evidence type="ECO:0000313" key="11">
    <source>
        <dbReference type="Proteomes" id="UP000070612"/>
    </source>
</evidence>
<evidence type="ECO:0000259" key="8">
    <source>
        <dbReference type="PROSITE" id="PS50928"/>
    </source>
</evidence>
<dbReference type="CDD" id="cd06261">
    <property type="entry name" value="TM_PBP2"/>
    <property type="match status" value="1"/>
</dbReference>
<dbReference type="AlphaFoldDB" id="A0A132PI24"/>
<keyword evidence="3" id="KW-1003">Cell membrane</keyword>
<proteinExistence type="inferred from homology"/>
<feature type="domain" description="ABC transmembrane type-1" evidence="8">
    <location>
        <begin position="80"/>
        <end position="263"/>
    </location>
</feature>
<dbReference type="InterPro" id="IPR000515">
    <property type="entry name" value="MetI-like"/>
</dbReference>
<keyword evidence="2 7" id="KW-0813">Transport</keyword>
<dbReference type="PROSITE" id="PS50928">
    <property type="entry name" value="ABC_TM1"/>
    <property type="match status" value="1"/>
</dbReference>
<name>A0A132PI24_9MYCO</name>
<dbReference type="GO" id="GO:0015416">
    <property type="term" value="F:ABC-type phosphonate transporter activity"/>
    <property type="evidence" value="ECO:0007669"/>
    <property type="project" value="InterPro"/>
</dbReference>
<feature type="transmembrane region" description="Helical" evidence="7">
    <location>
        <begin position="190"/>
        <end position="211"/>
    </location>
</feature>
<dbReference type="SUPFAM" id="SSF161098">
    <property type="entry name" value="MetI-like"/>
    <property type="match status" value="1"/>
</dbReference>
<comment type="caution">
    <text evidence="9">The sequence shown here is derived from an EMBL/GenBank/DDBJ whole genome shotgun (WGS) entry which is preliminary data.</text>
</comment>
<dbReference type="InterPro" id="IPR035906">
    <property type="entry name" value="MetI-like_sf"/>
</dbReference>
<evidence type="ECO:0000256" key="3">
    <source>
        <dbReference type="ARBA" id="ARBA00022475"/>
    </source>
</evidence>
<keyword evidence="11" id="KW-1185">Reference proteome</keyword>
<protein>
    <submittedName>
        <fullName evidence="9">Phosphonate ABC transporter permease</fullName>
    </submittedName>
</protein>
<keyword evidence="5 7" id="KW-1133">Transmembrane helix</keyword>
<evidence type="ECO:0000313" key="10">
    <source>
        <dbReference type="EMBL" id="ORX10267.1"/>
    </source>
</evidence>
<dbReference type="EMBL" id="LQQA01000033">
    <property type="protein sequence ID" value="ORX10267.1"/>
    <property type="molecule type" value="Genomic_DNA"/>
</dbReference>
<dbReference type="PATRIC" id="fig|59750.3.peg.1806"/>
<dbReference type="GO" id="GO:0005886">
    <property type="term" value="C:plasma membrane"/>
    <property type="evidence" value="ECO:0007669"/>
    <property type="project" value="UniProtKB-SubCell"/>
</dbReference>
<sequence>MTSTATRTPHPPTQPPRVRRPSLLTLVIVLVVGGLLVHGWTQGAAVRPDSLLTGMFRLGEFAQDAVPPDVQRIGPILKALLVTVEMALLGTIIGVALSLPLAVLAARNTTPHWSLYAASRGVITVSRTIPDLVWGLVFVIAVGLGPEAGVLAIAVDVMGFCGRFFAESIEDIDPGRIEGLRALGASHAGVLLGGVIPACLPSFVTTSMFALESSARSSVVLGLVGAGGIGIELATSMTLLRYDEALTIILAILGVVVVFERVSAAIRRRVLGKVSGERWGR</sequence>
<evidence type="ECO:0000256" key="4">
    <source>
        <dbReference type="ARBA" id="ARBA00022692"/>
    </source>
</evidence>
<dbReference type="STRING" id="59750.AWC31_08930"/>
<feature type="transmembrane region" description="Helical" evidence="7">
    <location>
        <begin position="245"/>
        <end position="263"/>
    </location>
</feature>
<feature type="transmembrane region" description="Helical" evidence="7">
    <location>
        <begin position="86"/>
        <end position="106"/>
    </location>
</feature>
<keyword evidence="6 7" id="KW-0472">Membrane</keyword>
<dbReference type="EMBL" id="LGTW01000016">
    <property type="protein sequence ID" value="KWX21904.1"/>
    <property type="molecule type" value="Genomic_DNA"/>
</dbReference>
<evidence type="ECO:0000256" key="6">
    <source>
        <dbReference type="ARBA" id="ARBA00023136"/>
    </source>
</evidence>
<feature type="transmembrane region" description="Helical" evidence="7">
    <location>
        <begin position="21"/>
        <end position="41"/>
    </location>
</feature>
<dbReference type="Proteomes" id="UP000070612">
    <property type="component" value="Unassembled WGS sequence"/>
</dbReference>
<evidence type="ECO:0000313" key="9">
    <source>
        <dbReference type="EMBL" id="KWX21904.1"/>
    </source>
</evidence>
<evidence type="ECO:0000256" key="1">
    <source>
        <dbReference type="ARBA" id="ARBA00004651"/>
    </source>
</evidence>
<organism evidence="9 11">
    <name type="scientific">Mycolicibacterium wolinskyi</name>
    <dbReference type="NCBI Taxonomy" id="59750"/>
    <lineage>
        <taxon>Bacteria</taxon>
        <taxon>Bacillati</taxon>
        <taxon>Actinomycetota</taxon>
        <taxon>Actinomycetes</taxon>
        <taxon>Mycobacteriales</taxon>
        <taxon>Mycobacteriaceae</taxon>
        <taxon>Mycolicibacterium</taxon>
    </lineage>
</organism>
<evidence type="ECO:0000313" key="12">
    <source>
        <dbReference type="Proteomes" id="UP000193964"/>
    </source>
</evidence>
<dbReference type="PANTHER" id="PTHR30043:SF1">
    <property type="entry name" value="ABC TRANSPORT SYSTEM PERMEASE PROTEIN P69"/>
    <property type="match status" value="1"/>
</dbReference>
<dbReference type="InterPro" id="IPR005769">
    <property type="entry name" value="PhnE/PtxC"/>
</dbReference>
<dbReference type="Pfam" id="PF00528">
    <property type="entry name" value="BPD_transp_1"/>
    <property type="match status" value="1"/>
</dbReference>
<keyword evidence="4 7" id="KW-0812">Transmembrane</keyword>
<comment type="similarity">
    <text evidence="7">Belongs to the binding-protein-dependent transport system permease family.</text>
</comment>